<comment type="caution">
    <text evidence="4">The sequence shown here is derived from an EMBL/GenBank/DDBJ whole genome shotgun (WGS) entry which is preliminary data.</text>
</comment>
<dbReference type="EMBL" id="JAEHOI010000004">
    <property type="protein sequence ID" value="MBK0421426.1"/>
    <property type="molecule type" value="Genomic_DNA"/>
</dbReference>
<dbReference type="PANTHER" id="PTHR30535">
    <property type="entry name" value="VITAMIN B12-BINDING PROTEIN"/>
    <property type="match status" value="1"/>
</dbReference>
<dbReference type="Gene3D" id="3.40.50.1980">
    <property type="entry name" value="Nitrogenase molybdenum iron protein domain"/>
    <property type="match status" value="2"/>
</dbReference>
<feature type="signal peptide" evidence="2">
    <location>
        <begin position="1"/>
        <end position="34"/>
    </location>
</feature>
<dbReference type="PANTHER" id="PTHR30535:SF34">
    <property type="entry name" value="MOLYBDATE-BINDING PROTEIN MOLA"/>
    <property type="match status" value="1"/>
</dbReference>
<evidence type="ECO:0000313" key="5">
    <source>
        <dbReference type="Proteomes" id="UP000618733"/>
    </source>
</evidence>
<feature type="chain" id="PRO_5037612398" evidence="2">
    <location>
        <begin position="35"/>
        <end position="383"/>
    </location>
</feature>
<evidence type="ECO:0000259" key="3">
    <source>
        <dbReference type="PROSITE" id="PS50983"/>
    </source>
</evidence>
<name>A0A934QCT9_9MICO</name>
<feature type="domain" description="Fe/B12 periplasmic-binding" evidence="3">
    <location>
        <begin position="67"/>
        <end position="337"/>
    </location>
</feature>
<dbReference type="Proteomes" id="UP000618733">
    <property type="component" value="Unassembled WGS sequence"/>
</dbReference>
<evidence type="ECO:0000313" key="4">
    <source>
        <dbReference type="EMBL" id="MBK0421426.1"/>
    </source>
</evidence>
<protein>
    <submittedName>
        <fullName evidence="4">ABC transporter substrate-binding protein</fullName>
    </submittedName>
</protein>
<organism evidence="4 5">
    <name type="scientific">Leucobacter edaphi</name>
    <dbReference type="NCBI Taxonomy" id="2796472"/>
    <lineage>
        <taxon>Bacteria</taxon>
        <taxon>Bacillati</taxon>
        <taxon>Actinomycetota</taxon>
        <taxon>Actinomycetes</taxon>
        <taxon>Micrococcales</taxon>
        <taxon>Microbacteriaceae</taxon>
        <taxon>Leucobacter</taxon>
    </lineage>
</organism>
<dbReference type="Pfam" id="PF01497">
    <property type="entry name" value="Peripla_BP_2"/>
    <property type="match status" value="1"/>
</dbReference>
<keyword evidence="5" id="KW-1185">Reference proteome</keyword>
<dbReference type="Gene3D" id="1.20.58.2180">
    <property type="match status" value="1"/>
</dbReference>
<dbReference type="InterPro" id="IPR050902">
    <property type="entry name" value="ABC_Transporter_SBP"/>
</dbReference>
<dbReference type="SUPFAM" id="SSF53807">
    <property type="entry name" value="Helical backbone' metal receptor"/>
    <property type="match status" value="1"/>
</dbReference>
<dbReference type="GO" id="GO:0071281">
    <property type="term" value="P:cellular response to iron ion"/>
    <property type="evidence" value="ECO:0007669"/>
    <property type="project" value="TreeGrafter"/>
</dbReference>
<dbReference type="RefSeq" id="WP_200131639.1">
    <property type="nucleotide sequence ID" value="NZ_JAEHOI010000004.1"/>
</dbReference>
<keyword evidence="2" id="KW-0732">Signal</keyword>
<dbReference type="PROSITE" id="PS51257">
    <property type="entry name" value="PROKAR_LIPOPROTEIN"/>
    <property type="match status" value="1"/>
</dbReference>
<dbReference type="InterPro" id="IPR002491">
    <property type="entry name" value="ABC_transptr_periplasmic_BD"/>
</dbReference>
<sequence>MPRLSSPRRARRGFAIIALGLSAALALGACSSRGAETKPETVAKTDKPIEITDQRGKTITFEKPVTKIATTVIPSPSMIAAIDQSYDKIVGVNAATILRDKPSIFGKMFPKALTNTAIAGPDFVPNIEEITKLKPDVVIQWADQGDAAKMIKPIEDAGIPVIGLKYGTQEDLETWVKLFAKLLDKQDRGEELLNRMHSTMSALQSAAKKEKKHPRALYLRRAGDGGYNAGMGSKRGYMNTWMTVAGAENVAADAEYSITNPTNVEQIVKWNPEVIFTSAMTPLSPADIFADPALSAVDAVKNKRVYAVPSGGFWWDPPSAESQLVMRWAAQLLYPDFKGSDLKKAMQEDYEFLYGHKLTHDEIDMILRVKENAQSAGYERLAH</sequence>
<reference evidence="4" key="1">
    <citation type="submission" date="2020-12" db="EMBL/GenBank/DDBJ databases">
        <title>Leucobacter sp. CAS2, isolated from Chromium sludge.</title>
        <authorList>
            <person name="Xu Z."/>
        </authorList>
    </citation>
    <scope>NUCLEOTIDE SEQUENCE</scope>
    <source>
        <strain evidence="4">CSA2</strain>
    </source>
</reference>
<proteinExistence type="inferred from homology"/>
<gene>
    <name evidence="4" type="ORF">JD292_04980</name>
</gene>
<comment type="similarity">
    <text evidence="1">Belongs to the bacterial solute-binding protein 8 family.</text>
</comment>
<dbReference type="PROSITE" id="PS50983">
    <property type="entry name" value="FE_B12_PBP"/>
    <property type="match status" value="1"/>
</dbReference>
<evidence type="ECO:0000256" key="2">
    <source>
        <dbReference type="SAM" id="SignalP"/>
    </source>
</evidence>
<dbReference type="AlphaFoldDB" id="A0A934QCT9"/>
<evidence type="ECO:0000256" key="1">
    <source>
        <dbReference type="ARBA" id="ARBA00008814"/>
    </source>
</evidence>
<accession>A0A934QCT9</accession>